<dbReference type="EMBL" id="MN079097">
    <property type="protein sequence ID" value="QEA05214.1"/>
    <property type="molecule type" value="Genomic_DNA"/>
</dbReference>
<evidence type="ECO:0000313" key="1">
    <source>
        <dbReference type="EMBL" id="QEA05214.1"/>
    </source>
</evidence>
<dbReference type="SUPFAM" id="SSF53850">
    <property type="entry name" value="Periplasmic binding protein-like II"/>
    <property type="match status" value="1"/>
</dbReference>
<name>A0A5B8RCL5_9ZZZZ</name>
<reference evidence="1" key="1">
    <citation type="submission" date="2019-06" db="EMBL/GenBank/DDBJ databases">
        <authorList>
            <person name="Murdoch R.W."/>
            <person name="Fathepure B."/>
        </authorList>
    </citation>
    <scope>NUCLEOTIDE SEQUENCE</scope>
</reference>
<dbReference type="AlphaFoldDB" id="A0A5B8RCL5"/>
<protein>
    <recommendedName>
        <fullName evidence="2">LysR substrate-binding domain-containing protein</fullName>
    </recommendedName>
</protein>
<organism evidence="1">
    <name type="scientific">uncultured organism</name>
    <dbReference type="NCBI Taxonomy" id="155900"/>
    <lineage>
        <taxon>unclassified sequences</taxon>
        <taxon>environmental samples</taxon>
    </lineage>
</organism>
<proteinExistence type="predicted"/>
<gene>
    <name evidence="1" type="ORF">KBTEX_01534</name>
</gene>
<sequence>MLSPRLARHGSVGAGLQTYPIRDPEIQRSIYLARVADRPLSIAARHVRDRLRTLLAKLTDGRRWRTDLTV</sequence>
<evidence type="ECO:0008006" key="2">
    <source>
        <dbReference type="Google" id="ProtNLM"/>
    </source>
</evidence>
<accession>A0A5B8RCL5</accession>